<protein>
    <submittedName>
        <fullName evidence="2">Uncharacterized protein</fullName>
    </submittedName>
</protein>
<accession>A0ABP0FF81</accession>
<feature type="compositionally biased region" description="Basic and acidic residues" evidence="1">
    <location>
        <begin position="120"/>
        <end position="130"/>
    </location>
</feature>
<dbReference type="PANTHER" id="PTHR35541">
    <property type="entry name" value="RAD9, HUS1, RAD1-INTERACTING NUCLEAR ORPHAN PROTEIN 1"/>
    <property type="match status" value="1"/>
</dbReference>
<dbReference type="Pfam" id="PF15319">
    <property type="entry name" value="RHINO"/>
    <property type="match status" value="1"/>
</dbReference>
<feature type="region of interest" description="Disordered" evidence="1">
    <location>
        <begin position="60"/>
        <end position="97"/>
    </location>
</feature>
<reference evidence="2 3" key="1">
    <citation type="submission" date="2024-02" db="EMBL/GenBank/DDBJ databases">
        <authorList>
            <person name="Daric V."/>
            <person name="Darras S."/>
        </authorList>
    </citation>
    <scope>NUCLEOTIDE SEQUENCE [LARGE SCALE GENOMIC DNA]</scope>
</reference>
<feature type="region of interest" description="Disordered" evidence="1">
    <location>
        <begin position="111"/>
        <end position="161"/>
    </location>
</feature>
<evidence type="ECO:0000256" key="1">
    <source>
        <dbReference type="SAM" id="MobiDB-lite"/>
    </source>
</evidence>
<evidence type="ECO:0000313" key="3">
    <source>
        <dbReference type="Proteomes" id="UP001642483"/>
    </source>
</evidence>
<name>A0ABP0FF81_CLALP</name>
<feature type="compositionally biased region" description="Basic and acidic residues" evidence="1">
    <location>
        <begin position="78"/>
        <end position="90"/>
    </location>
</feature>
<sequence length="161" mass="18451">MPRNFSQKNPLVLMDSKVNGPVHAYGSPVLKSMNPCTAKTNPHFKANVKWVSPQFIDVDSSSLKRRQKSSRINVKVANDSKQDDNKEMKPKPKASTKCHVYPKLEFVKKTDTKYSSMNSEDNKENIRPESEFPYSETPSSRSKIVTDPMKKHRLKRSVNRL</sequence>
<dbReference type="Proteomes" id="UP001642483">
    <property type="component" value="Unassembled WGS sequence"/>
</dbReference>
<gene>
    <name evidence="2" type="ORF">CVLEPA_LOCUS6347</name>
</gene>
<dbReference type="PANTHER" id="PTHR35541:SF1">
    <property type="entry name" value="RAD9, HUS1, RAD1-INTERACTING NUCLEAR ORPHAN PROTEIN 1"/>
    <property type="match status" value="1"/>
</dbReference>
<comment type="caution">
    <text evidence="2">The sequence shown here is derived from an EMBL/GenBank/DDBJ whole genome shotgun (WGS) entry which is preliminary data.</text>
</comment>
<evidence type="ECO:0000313" key="2">
    <source>
        <dbReference type="EMBL" id="CAK8676927.1"/>
    </source>
</evidence>
<keyword evidence="3" id="KW-1185">Reference proteome</keyword>
<organism evidence="2 3">
    <name type="scientific">Clavelina lepadiformis</name>
    <name type="common">Light-bulb sea squirt</name>
    <name type="synonym">Ascidia lepadiformis</name>
    <dbReference type="NCBI Taxonomy" id="159417"/>
    <lineage>
        <taxon>Eukaryota</taxon>
        <taxon>Metazoa</taxon>
        <taxon>Chordata</taxon>
        <taxon>Tunicata</taxon>
        <taxon>Ascidiacea</taxon>
        <taxon>Aplousobranchia</taxon>
        <taxon>Clavelinidae</taxon>
        <taxon>Clavelina</taxon>
    </lineage>
</organism>
<proteinExistence type="predicted"/>
<dbReference type="InterPro" id="IPR029293">
    <property type="entry name" value="RHNO1"/>
</dbReference>
<feature type="compositionally biased region" description="Basic residues" evidence="1">
    <location>
        <begin position="150"/>
        <end position="161"/>
    </location>
</feature>
<dbReference type="EMBL" id="CAWYQH010000035">
    <property type="protein sequence ID" value="CAK8676927.1"/>
    <property type="molecule type" value="Genomic_DNA"/>
</dbReference>